<feature type="domain" description="HTH araC/xylS-type" evidence="4">
    <location>
        <begin position="250"/>
        <end position="348"/>
    </location>
</feature>
<dbReference type="RefSeq" id="WP_192624279.1">
    <property type="nucleotide sequence ID" value="NZ_JADBGG010000023.1"/>
</dbReference>
<evidence type="ECO:0000259" key="4">
    <source>
        <dbReference type="PROSITE" id="PS01124"/>
    </source>
</evidence>
<protein>
    <submittedName>
        <fullName evidence="5">AraC-like DNA-binding protein</fullName>
    </submittedName>
</protein>
<dbReference type="PANTHER" id="PTHR47893">
    <property type="entry name" value="REGULATORY PROTEIN PCHR"/>
    <property type="match status" value="1"/>
</dbReference>
<name>A0ABR9H6C0_9BACT</name>
<organism evidence="5 6">
    <name type="scientific">Desulfomicrobium macestii</name>
    <dbReference type="NCBI Taxonomy" id="90731"/>
    <lineage>
        <taxon>Bacteria</taxon>
        <taxon>Pseudomonadati</taxon>
        <taxon>Thermodesulfobacteriota</taxon>
        <taxon>Desulfovibrionia</taxon>
        <taxon>Desulfovibrionales</taxon>
        <taxon>Desulfomicrobiaceae</taxon>
        <taxon>Desulfomicrobium</taxon>
    </lineage>
</organism>
<proteinExistence type="predicted"/>
<dbReference type="SMART" id="SM00342">
    <property type="entry name" value="HTH_ARAC"/>
    <property type="match status" value="1"/>
</dbReference>
<keyword evidence="6" id="KW-1185">Reference proteome</keyword>
<dbReference type="PROSITE" id="PS00041">
    <property type="entry name" value="HTH_ARAC_FAMILY_1"/>
    <property type="match status" value="1"/>
</dbReference>
<evidence type="ECO:0000313" key="5">
    <source>
        <dbReference type="EMBL" id="MBE1426254.1"/>
    </source>
</evidence>
<dbReference type="PRINTS" id="PR00032">
    <property type="entry name" value="HTHARAC"/>
</dbReference>
<dbReference type="PANTHER" id="PTHR47893:SF1">
    <property type="entry name" value="REGULATORY PROTEIN PCHR"/>
    <property type="match status" value="1"/>
</dbReference>
<dbReference type="SUPFAM" id="SSF46689">
    <property type="entry name" value="Homeodomain-like"/>
    <property type="match status" value="2"/>
</dbReference>
<keyword evidence="3" id="KW-0804">Transcription</keyword>
<dbReference type="EMBL" id="JADBGG010000023">
    <property type="protein sequence ID" value="MBE1426254.1"/>
    <property type="molecule type" value="Genomic_DNA"/>
</dbReference>
<comment type="caution">
    <text evidence="5">The sequence shown here is derived from an EMBL/GenBank/DDBJ whole genome shotgun (WGS) entry which is preliminary data.</text>
</comment>
<dbReference type="Proteomes" id="UP000639010">
    <property type="component" value="Unassembled WGS sequence"/>
</dbReference>
<dbReference type="Gene3D" id="1.10.10.60">
    <property type="entry name" value="Homeodomain-like"/>
    <property type="match status" value="1"/>
</dbReference>
<gene>
    <name evidence="5" type="ORF">H4684_002918</name>
</gene>
<dbReference type="InterPro" id="IPR018062">
    <property type="entry name" value="HTH_AraC-typ_CS"/>
</dbReference>
<evidence type="ECO:0000256" key="1">
    <source>
        <dbReference type="ARBA" id="ARBA00023015"/>
    </source>
</evidence>
<dbReference type="InterPro" id="IPR018060">
    <property type="entry name" value="HTH_AraC"/>
</dbReference>
<sequence length="349" mass="38850">MYNLDPCAGTTSHSNPSIVEFYRRYYLSEGFFIETPPSSGPHAARLRLELASETGNGWTEMLQINQGLGVGMCDYELFRTIEGGHHTARETVCFNLMMTGEFEVIIPETNRRETIRGGELWLCRNFAECLRYSQPSHRVIRGLSIELPRPMIEAWLGDAHCGMSRSLEMILRGNASACDLSGLGMHPLSRCADQTAPLVQAAARILASKRDTICGRLHFESLALDLLTQFLAFDYPLQTLAMPRANPAIDDAVDILKTEWSDPPTIATLARRVGLNECYLKAGFRRRTGQSIGEFVRALRMENALELIESGQASILQAALAVGYSNPSHFSTAFKRHHGRLPSSYLPRA</sequence>
<evidence type="ECO:0000256" key="3">
    <source>
        <dbReference type="ARBA" id="ARBA00023163"/>
    </source>
</evidence>
<dbReference type="PROSITE" id="PS01124">
    <property type="entry name" value="HTH_ARAC_FAMILY_2"/>
    <property type="match status" value="1"/>
</dbReference>
<dbReference type="InterPro" id="IPR009057">
    <property type="entry name" value="Homeodomain-like_sf"/>
</dbReference>
<keyword evidence="2" id="KW-0238">DNA-binding</keyword>
<accession>A0ABR9H6C0</accession>
<dbReference type="InterPro" id="IPR020449">
    <property type="entry name" value="Tscrpt_reg_AraC-type_HTH"/>
</dbReference>
<keyword evidence="1" id="KW-0805">Transcription regulation</keyword>
<reference evidence="5 6" key="1">
    <citation type="submission" date="2020-10" db="EMBL/GenBank/DDBJ databases">
        <title>Genomic Encyclopedia of Type Strains, Phase IV (KMG-IV): sequencing the most valuable type-strain genomes for metagenomic binning, comparative biology and taxonomic classification.</title>
        <authorList>
            <person name="Goeker M."/>
        </authorList>
    </citation>
    <scope>NUCLEOTIDE SEQUENCE [LARGE SCALE GENOMIC DNA]</scope>
    <source>
        <strain evidence="5 6">DSM 4194</strain>
    </source>
</reference>
<evidence type="ECO:0000256" key="2">
    <source>
        <dbReference type="ARBA" id="ARBA00023125"/>
    </source>
</evidence>
<evidence type="ECO:0000313" key="6">
    <source>
        <dbReference type="Proteomes" id="UP000639010"/>
    </source>
</evidence>
<dbReference type="Pfam" id="PF12833">
    <property type="entry name" value="HTH_18"/>
    <property type="match status" value="1"/>
</dbReference>
<dbReference type="InterPro" id="IPR053142">
    <property type="entry name" value="PchR_regulatory_protein"/>
</dbReference>